<keyword evidence="13" id="KW-1185">Reference proteome</keyword>
<comment type="function">
    <text evidence="8">Catalyzes the ATP-dependent amidation of deamido-NAD to form NAD. Uses ammonia as a nitrogen source.</text>
</comment>
<comment type="pathway">
    <text evidence="8">Cofactor biosynthesis; NAD(+) biosynthesis; NAD(+) from deamido-NAD(+) (ammonia route): step 1/1.</text>
</comment>
<dbReference type="EC" id="6.3.1.5" evidence="8 10"/>
<evidence type="ECO:0000256" key="3">
    <source>
        <dbReference type="ARBA" id="ARBA00022723"/>
    </source>
</evidence>
<keyword evidence="3 8" id="KW-0479">Metal-binding</keyword>
<accession>A0A5B7WRY1</accession>
<feature type="binding site" description="in other chain" evidence="8">
    <location>
        <position position="139"/>
    </location>
    <ligand>
        <name>deamido-NAD(+)</name>
        <dbReference type="ChEBI" id="CHEBI:58437"/>
        <note>ligand shared between two neighboring subunits</note>
    </ligand>
</feature>
<dbReference type="GO" id="GO:0005737">
    <property type="term" value="C:cytoplasm"/>
    <property type="evidence" value="ECO:0007669"/>
    <property type="project" value="InterPro"/>
</dbReference>
<dbReference type="GO" id="GO:0003952">
    <property type="term" value="F:NAD+ synthase (glutamine-hydrolyzing) activity"/>
    <property type="evidence" value="ECO:0007669"/>
    <property type="project" value="InterPro"/>
</dbReference>
<keyword evidence="5 8" id="KW-0067">ATP-binding</keyword>
<feature type="domain" description="NAD/GMP synthase" evidence="11">
    <location>
        <begin position="24"/>
        <end position="264"/>
    </location>
</feature>
<dbReference type="EMBL" id="CP034412">
    <property type="protein sequence ID" value="QCY45960.1"/>
    <property type="molecule type" value="Genomic_DNA"/>
</dbReference>
<dbReference type="InterPro" id="IPR003694">
    <property type="entry name" value="NAD_synthase"/>
</dbReference>
<dbReference type="Gene3D" id="3.40.50.620">
    <property type="entry name" value="HUPs"/>
    <property type="match status" value="1"/>
</dbReference>
<feature type="binding site" evidence="8">
    <location>
        <position position="210"/>
    </location>
    <ligand>
        <name>ATP</name>
        <dbReference type="ChEBI" id="CHEBI:30616"/>
    </ligand>
</feature>
<proteinExistence type="inferred from homology"/>
<dbReference type="PANTHER" id="PTHR23090">
    <property type="entry name" value="NH 3 /GLUTAMINE-DEPENDENT NAD + SYNTHETASE"/>
    <property type="match status" value="1"/>
</dbReference>
<gene>
    <name evidence="8 12" type="primary">nadE</name>
    <name evidence="12" type="ORF">GcLGCM259_0176</name>
</gene>
<dbReference type="CDD" id="cd00553">
    <property type="entry name" value="NAD_synthase"/>
    <property type="match status" value="1"/>
</dbReference>
<comment type="catalytic activity">
    <reaction evidence="8 10">
        <text>deamido-NAD(+) + NH4(+) + ATP = AMP + diphosphate + NAD(+) + H(+)</text>
        <dbReference type="Rhea" id="RHEA:21188"/>
        <dbReference type="ChEBI" id="CHEBI:15378"/>
        <dbReference type="ChEBI" id="CHEBI:28938"/>
        <dbReference type="ChEBI" id="CHEBI:30616"/>
        <dbReference type="ChEBI" id="CHEBI:33019"/>
        <dbReference type="ChEBI" id="CHEBI:57540"/>
        <dbReference type="ChEBI" id="CHEBI:58437"/>
        <dbReference type="ChEBI" id="CHEBI:456215"/>
        <dbReference type="EC" id="6.3.1.5"/>
    </reaction>
</comment>
<dbReference type="Pfam" id="PF02540">
    <property type="entry name" value="NAD_synthase"/>
    <property type="match status" value="1"/>
</dbReference>
<dbReference type="InterPro" id="IPR022926">
    <property type="entry name" value="NH(3)-dep_NAD(+)_synth"/>
</dbReference>
<comment type="caution">
    <text evidence="8">Lacks conserved residue(s) required for the propagation of feature annotation.</text>
</comment>
<name>A0A5B7WRY1_9MICC</name>
<evidence type="ECO:0000256" key="6">
    <source>
        <dbReference type="ARBA" id="ARBA00022842"/>
    </source>
</evidence>
<evidence type="ECO:0000256" key="1">
    <source>
        <dbReference type="ARBA" id="ARBA00005859"/>
    </source>
</evidence>
<dbReference type="HAMAP" id="MF_00193">
    <property type="entry name" value="NadE_ammonia_dep"/>
    <property type="match status" value="1"/>
</dbReference>
<organism evidence="12 13">
    <name type="scientific">Glutamicibacter creatinolyticus</name>
    <dbReference type="NCBI Taxonomy" id="162496"/>
    <lineage>
        <taxon>Bacteria</taxon>
        <taxon>Bacillati</taxon>
        <taxon>Actinomycetota</taxon>
        <taxon>Actinomycetes</taxon>
        <taxon>Micrococcales</taxon>
        <taxon>Micrococcaceae</taxon>
        <taxon>Glutamicibacter</taxon>
    </lineage>
</organism>
<evidence type="ECO:0000256" key="5">
    <source>
        <dbReference type="ARBA" id="ARBA00022840"/>
    </source>
</evidence>
<dbReference type="UniPathway" id="UPA00253">
    <property type="reaction ID" value="UER00333"/>
</dbReference>
<dbReference type="GO" id="GO:0004359">
    <property type="term" value="F:glutaminase activity"/>
    <property type="evidence" value="ECO:0007669"/>
    <property type="project" value="InterPro"/>
</dbReference>
<dbReference type="GO" id="GO:0046872">
    <property type="term" value="F:metal ion binding"/>
    <property type="evidence" value="ECO:0007669"/>
    <property type="project" value="UniProtKB-KW"/>
</dbReference>
<keyword evidence="4 8" id="KW-0547">Nucleotide-binding</keyword>
<protein>
    <recommendedName>
        <fullName evidence="8 10">NH(3)-dependent NAD(+) synthetase</fullName>
        <ecNumber evidence="8 10">6.3.1.5</ecNumber>
    </recommendedName>
</protein>
<dbReference type="GO" id="GO:0005524">
    <property type="term" value="F:ATP binding"/>
    <property type="evidence" value="ECO:0007669"/>
    <property type="project" value="UniProtKB-UniRule"/>
</dbReference>
<dbReference type="InterPro" id="IPR014729">
    <property type="entry name" value="Rossmann-like_a/b/a_fold"/>
</dbReference>
<keyword evidence="2 8" id="KW-0436">Ligase</keyword>
<feature type="binding site" description="in other chain" evidence="8">
    <location>
        <begin position="259"/>
        <end position="260"/>
    </location>
    <ligand>
        <name>deamido-NAD(+)</name>
        <dbReference type="ChEBI" id="CHEBI:58437"/>
        <note>ligand shared between two neighboring subunits</note>
    </ligand>
</feature>
<feature type="binding site" description="in other chain" evidence="8">
    <location>
        <position position="172"/>
    </location>
    <ligand>
        <name>deamido-NAD(+)</name>
        <dbReference type="ChEBI" id="CHEBI:58437"/>
        <note>ligand shared between two neighboring subunits</note>
    </ligand>
</feature>
<evidence type="ECO:0000256" key="10">
    <source>
        <dbReference type="RuleBase" id="RU003812"/>
    </source>
</evidence>
<dbReference type="GO" id="GO:0009435">
    <property type="term" value="P:NAD+ biosynthetic process"/>
    <property type="evidence" value="ECO:0007669"/>
    <property type="project" value="UniProtKB-UniRule"/>
</dbReference>
<dbReference type="AlphaFoldDB" id="A0A5B7WRY1"/>
<dbReference type="InterPro" id="IPR022310">
    <property type="entry name" value="NAD/GMP_synthase"/>
</dbReference>
<keyword evidence="6 8" id="KW-0460">Magnesium</keyword>
<feature type="binding site" evidence="8">
    <location>
        <begin position="46"/>
        <end position="53"/>
    </location>
    <ligand>
        <name>ATP</name>
        <dbReference type="ChEBI" id="CHEBI:30616"/>
    </ligand>
</feature>
<evidence type="ECO:0000256" key="8">
    <source>
        <dbReference type="HAMAP-Rule" id="MF_00193"/>
    </source>
</evidence>
<dbReference type="NCBIfam" id="TIGR00552">
    <property type="entry name" value="nadE"/>
    <property type="match status" value="1"/>
</dbReference>
<evidence type="ECO:0000259" key="11">
    <source>
        <dbReference type="Pfam" id="PF02540"/>
    </source>
</evidence>
<evidence type="ECO:0000313" key="13">
    <source>
        <dbReference type="Proteomes" id="UP000307000"/>
    </source>
</evidence>
<feature type="binding site" evidence="8">
    <location>
        <position position="164"/>
    </location>
    <ligand>
        <name>Mg(2+)</name>
        <dbReference type="ChEBI" id="CHEBI:18420"/>
    </ligand>
</feature>
<comment type="subunit">
    <text evidence="8">Homodimer.</text>
</comment>
<comment type="similarity">
    <text evidence="1 8 9">Belongs to the NAD synthetase family.</text>
</comment>
<reference evidence="12 13" key="1">
    <citation type="submission" date="2018-12" db="EMBL/GenBank/DDBJ databases">
        <title>Complete Genome Sequence of Glutamicibacter creatinolyticus strain LGCM259,isolated from an abscess of a 12-year-old mare in Italy.</title>
        <authorList>
            <person name="Santos R.G."/>
            <person name="Silva A.L."/>
            <person name="Seyffert N."/>
            <person name="Castro T.L.P."/>
            <person name="Attili A.R."/>
            <person name="Rifici C."/>
            <person name="Mazzullo G."/>
            <person name="Brenig B."/>
            <person name="Venanzi F."/>
            <person name="Azevedo V."/>
        </authorList>
    </citation>
    <scope>NUCLEOTIDE SEQUENCE [LARGE SCALE GENOMIC DNA]</scope>
    <source>
        <strain evidence="12 13">LGCM 259</strain>
    </source>
</reference>
<feature type="binding site" evidence="8">
    <location>
        <position position="188"/>
    </location>
    <ligand>
        <name>ATP</name>
        <dbReference type="ChEBI" id="CHEBI:30616"/>
    </ligand>
</feature>
<evidence type="ECO:0000256" key="4">
    <source>
        <dbReference type="ARBA" id="ARBA00022741"/>
    </source>
</evidence>
<keyword evidence="7 8" id="KW-0520">NAD</keyword>
<sequence>MRELQAEIIKELGVKPHIDPAQEIRNRVGFLKDYLKVTGAKGFTIGISGGVDSTLVGKLAQLAVQELRAEGTEATFVAVQLPHRVQMDAADAQAAIDFIGPDEDYTVNIADAVMGVDKAITESGYQQLSDFNRGNVKARMRMIVQYALAGDRHLLVLGSDHAAEAVTGFYTKFGDGGADLVPLAGLNKRQNQALLRELDSPQALWAKVPTADLLDDQPQRTDEDELGLRYEQIDDYLEGKQIDTAAAELLERRYLVSRHKRTTPATPADTWWRAQD</sequence>
<dbReference type="NCBIfam" id="NF001979">
    <property type="entry name" value="PRK00768.1"/>
    <property type="match status" value="1"/>
</dbReference>
<dbReference type="PANTHER" id="PTHR23090:SF7">
    <property type="entry name" value="NH(3)-DEPENDENT NAD(+) SYNTHETASE"/>
    <property type="match status" value="1"/>
</dbReference>
<dbReference type="Proteomes" id="UP000307000">
    <property type="component" value="Chromosome"/>
</dbReference>
<evidence type="ECO:0000256" key="2">
    <source>
        <dbReference type="ARBA" id="ARBA00022598"/>
    </source>
</evidence>
<evidence type="ECO:0000256" key="7">
    <source>
        <dbReference type="ARBA" id="ARBA00023027"/>
    </source>
</evidence>
<dbReference type="RefSeq" id="WP_138925466.1">
    <property type="nucleotide sequence ID" value="NZ_CP034412.1"/>
</dbReference>
<dbReference type="KEGG" id="gcr:GcLGCM259_0176"/>
<evidence type="ECO:0000256" key="9">
    <source>
        <dbReference type="RuleBase" id="RU003811"/>
    </source>
</evidence>
<feature type="binding site" evidence="8">
    <location>
        <position position="179"/>
    </location>
    <ligand>
        <name>deamido-NAD(+)</name>
        <dbReference type="ChEBI" id="CHEBI:58437"/>
        <note>ligand shared between two neighboring subunits</note>
    </ligand>
</feature>
<dbReference type="SUPFAM" id="SSF52402">
    <property type="entry name" value="Adenine nucleotide alpha hydrolases-like"/>
    <property type="match status" value="1"/>
</dbReference>
<dbReference type="GO" id="GO:0008795">
    <property type="term" value="F:NAD+ synthase activity"/>
    <property type="evidence" value="ECO:0007669"/>
    <property type="project" value="UniProtKB-UniRule"/>
</dbReference>
<feature type="binding site" evidence="8">
    <location>
        <position position="52"/>
    </location>
    <ligand>
        <name>Mg(2+)</name>
        <dbReference type="ChEBI" id="CHEBI:18420"/>
    </ligand>
</feature>
<evidence type="ECO:0000313" key="12">
    <source>
        <dbReference type="EMBL" id="QCY45960.1"/>
    </source>
</evidence>